<feature type="transmembrane region" description="Helical" evidence="1">
    <location>
        <begin position="7"/>
        <end position="26"/>
    </location>
</feature>
<gene>
    <name evidence="2" type="ORF">AR686_07610</name>
</gene>
<reference evidence="2 3" key="1">
    <citation type="submission" date="2015-10" db="EMBL/GenBank/DDBJ databases">
        <title>Genome sequence of Chryseobacterium greenlandense.</title>
        <authorList>
            <person name="Newman J."/>
            <person name="Fischer K."/>
            <person name="Miller J."/>
        </authorList>
    </citation>
    <scope>NUCLEOTIDE SEQUENCE [LARGE SCALE GENOMIC DNA]</scope>
    <source>
        <strain evidence="2 3">UMB34</strain>
    </source>
</reference>
<evidence type="ECO:0000256" key="1">
    <source>
        <dbReference type="SAM" id="Phobius"/>
    </source>
</evidence>
<protein>
    <submittedName>
        <fullName evidence="2">Uncharacterized protein</fullName>
    </submittedName>
</protein>
<feature type="transmembrane region" description="Helical" evidence="1">
    <location>
        <begin position="32"/>
        <end position="49"/>
    </location>
</feature>
<organism evidence="2 3">
    <name type="scientific">Chryseobacterium aquaticum subsp. greenlandense</name>
    <dbReference type="NCBI Taxonomy" id="345663"/>
    <lineage>
        <taxon>Bacteria</taxon>
        <taxon>Pseudomonadati</taxon>
        <taxon>Bacteroidota</taxon>
        <taxon>Flavobacteriia</taxon>
        <taxon>Flavobacteriales</taxon>
        <taxon>Weeksellaceae</taxon>
        <taxon>Chryseobacterium group</taxon>
        <taxon>Chryseobacterium</taxon>
    </lineage>
</organism>
<proteinExistence type="predicted"/>
<dbReference type="Proteomes" id="UP000054388">
    <property type="component" value="Unassembled WGS sequence"/>
</dbReference>
<keyword evidence="1" id="KW-0472">Membrane</keyword>
<keyword evidence="1" id="KW-1133">Transmembrane helix</keyword>
<keyword evidence="1" id="KW-0812">Transmembrane</keyword>
<evidence type="ECO:0000313" key="2">
    <source>
        <dbReference type="EMBL" id="KUJ56419.1"/>
    </source>
</evidence>
<dbReference type="AlphaFoldDB" id="A0A101CHP6"/>
<comment type="caution">
    <text evidence="2">The sequence shown here is derived from an EMBL/GenBank/DDBJ whole genome shotgun (WGS) entry which is preliminary data.</text>
</comment>
<accession>A0A101CHP6</accession>
<sequence>MKRIIKFVVYGAIAFYIFLFAFIGNTTDNNNARKISLTLVIIVVGWNVLKNPLKRFFRKIFNNNS</sequence>
<name>A0A101CHP6_9FLAO</name>
<dbReference type="EMBL" id="LMAI01000004">
    <property type="protein sequence ID" value="KUJ56419.1"/>
    <property type="molecule type" value="Genomic_DNA"/>
</dbReference>
<evidence type="ECO:0000313" key="3">
    <source>
        <dbReference type="Proteomes" id="UP000054388"/>
    </source>
</evidence>